<name>A0A1G7IQ27_9EURY</name>
<evidence type="ECO:0000313" key="3">
    <source>
        <dbReference type="Proteomes" id="UP000199076"/>
    </source>
</evidence>
<evidence type="ECO:0000256" key="1">
    <source>
        <dbReference type="SAM" id="MobiDB-lite"/>
    </source>
</evidence>
<reference evidence="3" key="1">
    <citation type="submission" date="2016-10" db="EMBL/GenBank/DDBJ databases">
        <authorList>
            <person name="Varghese N."/>
            <person name="Submissions S."/>
        </authorList>
    </citation>
    <scope>NUCLEOTIDE SEQUENCE [LARGE SCALE GENOMIC DNA]</scope>
    <source>
        <strain evidence="3">IBRC-M 10760</strain>
    </source>
</reference>
<evidence type="ECO:0000313" key="2">
    <source>
        <dbReference type="EMBL" id="SDF14733.1"/>
    </source>
</evidence>
<organism evidence="2 3">
    <name type="scientific">Halorientalis regularis</name>
    <dbReference type="NCBI Taxonomy" id="660518"/>
    <lineage>
        <taxon>Archaea</taxon>
        <taxon>Methanobacteriati</taxon>
        <taxon>Methanobacteriota</taxon>
        <taxon>Stenosarchaea group</taxon>
        <taxon>Halobacteria</taxon>
        <taxon>Halobacteriales</taxon>
        <taxon>Haloarculaceae</taxon>
        <taxon>Halorientalis</taxon>
    </lineage>
</organism>
<feature type="region of interest" description="Disordered" evidence="1">
    <location>
        <begin position="1"/>
        <end position="29"/>
    </location>
</feature>
<dbReference type="AlphaFoldDB" id="A0A1G7IQ27"/>
<keyword evidence="3" id="KW-1185">Reference proteome</keyword>
<accession>A0A1G7IQ27</accession>
<gene>
    <name evidence="2" type="ORF">SAMN05216218_10438</name>
</gene>
<dbReference type="EMBL" id="FNBK01000004">
    <property type="protein sequence ID" value="SDF14733.1"/>
    <property type="molecule type" value="Genomic_DNA"/>
</dbReference>
<protein>
    <submittedName>
        <fullName evidence="2">Uncharacterized protein</fullName>
    </submittedName>
</protein>
<sequence length="29" mass="2959">MTLAGTHVGGTPAAGCQWHADPPESQLLI</sequence>
<dbReference type="Proteomes" id="UP000199076">
    <property type="component" value="Unassembled WGS sequence"/>
</dbReference>
<proteinExistence type="predicted"/>
<dbReference type="STRING" id="660518.SAMN05216218_10438"/>